<sequence length="81" mass="9123">RQRQLITGITRYEWSKNKTQSLMLIPIGSDLYIHDGTEIRLLMNGANQPSIIDPKLSPDGSFVAYVQNCELYCVSTAKSSF</sequence>
<reference evidence="1" key="1">
    <citation type="submission" date="2021-02" db="EMBL/GenBank/DDBJ databases">
        <authorList>
            <person name="Nowell W R."/>
        </authorList>
    </citation>
    <scope>NUCLEOTIDE SEQUENCE</scope>
</reference>
<evidence type="ECO:0000313" key="2">
    <source>
        <dbReference type="Proteomes" id="UP000676336"/>
    </source>
</evidence>
<name>A0A8S3BHA4_9BILA</name>
<dbReference type="AlphaFoldDB" id="A0A8S3BHA4"/>
<proteinExistence type="predicted"/>
<accession>A0A8S3BHA4</accession>
<comment type="caution">
    <text evidence="1">The sequence shown here is derived from an EMBL/GenBank/DDBJ whole genome shotgun (WGS) entry which is preliminary data.</text>
</comment>
<dbReference type="Proteomes" id="UP000676336">
    <property type="component" value="Unassembled WGS sequence"/>
</dbReference>
<dbReference type="Gene3D" id="2.140.10.30">
    <property type="entry name" value="Dipeptidylpeptidase IV, N-terminal domain"/>
    <property type="match status" value="1"/>
</dbReference>
<feature type="non-terminal residue" evidence="1">
    <location>
        <position position="1"/>
    </location>
</feature>
<protein>
    <recommendedName>
        <fullName evidence="3">Dipeptidylpeptidase IV N-terminal domain-containing protein</fullName>
    </recommendedName>
</protein>
<evidence type="ECO:0008006" key="3">
    <source>
        <dbReference type="Google" id="ProtNLM"/>
    </source>
</evidence>
<evidence type="ECO:0000313" key="1">
    <source>
        <dbReference type="EMBL" id="CAF4803852.1"/>
    </source>
</evidence>
<organism evidence="1 2">
    <name type="scientific">Rotaria magnacalcarata</name>
    <dbReference type="NCBI Taxonomy" id="392030"/>
    <lineage>
        <taxon>Eukaryota</taxon>
        <taxon>Metazoa</taxon>
        <taxon>Spiralia</taxon>
        <taxon>Gnathifera</taxon>
        <taxon>Rotifera</taxon>
        <taxon>Eurotatoria</taxon>
        <taxon>Bdelloidea</taxon>
        <taxon>Philodinida</taxon>
        <taxon>Philodinidae</taxon>
        <taxon>Rotaria</taxon>
    </lineage>
</organism>
<dbReference type="EMBL" id="CAJOBI010149252">
    <property type="protein sequence ID" value="CAF4803852.1"/>
    <property type="molecule type" value="Genomic_DNA"/>
</dbReference>
<gene>
    <name evidence="1" type="ORF">SMN809_LOCUS47293</name>
</gene>
<feature type="non-terminal residue" evidence="1">
    <location>
        <position position="81"/>
    </location>
</feature>